<name>A0ABP1R670_9HEXA</name>
<proteinExistence type="predicted"/>
<dbReference type="EMBL" id="CAXLJM020000054">
    <property type="protein sequence ID" value="CAL8117537.1"/>
    <property type="molecule type" value="Genomic_DNA"/>
</dbReference>
<gene>
    <name evidence="1" type="ORF">ODALV1_LOCUS17741</name>
</gene>
<evidence type="ECO:0000313" key="2">
    <source>
        <dbReference type="Proteomes" id="UP001642540"/>
    </source>
</evidence>
<organism evidence="1 2">
    <name type="scientific">Orchesella dallaii</name>
    <dbReference type="NCBI Taxonomy" id="48710"/>
    <lineage>
        <taxon>Eukaryota</taxon>
        <taxon>Metazoa</taxon>
        <taxon>Ecdysozoa</taxon>
        <taxon>Arthropoda</taxon>
        <taxon>Hexapoda</taxon>
        <taxon>Collembola</taxon>
        <taxon>Entomobryomorpha</taxon>
        <taxon>Entomobryoidea</taxon>
        <taxon>Orchesellidae</taxon>
        <taxon>Orchesellinae</taxon>
        <taxon>Orchesella</taxon>
    </lineage>
</organism>
<evidence type="ECO:0000313" key="1">
    <source>
        <dbReference type="EMBL" id="CAL8117537.1"/>
    </source>
</evidence>
<dbReference type="Proteomes" id="UP001642540">
    <property type="component" value="Unassembled WGS sequence"/>
</dbReference>
<accession>A0ABP1R670</accession>
<sequence>MASGFVSPPAELAEHWQVDSAPSLQNLTTRTNTADGDMTQYEYVATFITKFPSSLFTLCVNAKLFELESLSIRDVADRDFDDEFHAKDPNEEPVAGGDWE</sequence>
<protein>
    <submittedName>
        <fullName evidence="1">Uncharacterized protein</fullName>
    </submittedName>
</protein>
<keyword evidence="2" id="KW-1185">Reference proteome</keyword>
<comment type="caution">
    <text evidence="1">The sequence shown here is derived from an EMBL/GenBank/DDBJ whole genome shotgun (WGS) entry which is preliminary data.</text>
</comment>
<reference evidence="1 2" key="1">
    <citation type="submission" date="2024-08" db="EMBL/GenBank/DDBJ databases">
        <authorList>
            <person name="Cucini C."/>
            <person name="Frati F."/>
        </authorList>
    </citation>
    <scope>NUCLEOTIDE SEQUENCE [LARGE SCALE GENOMIC DNA]</scope>
</reference>